<dbReference type="Pfam" id="PF00515">
    <property type="entry name" value="TPR_1"/>
    <property type="match status" value="1"/>
</dbReference>
<dbReference type="RefSeq" id="WP_013136557.1">
    <property type="nucleotide sequence ID" value="NC_014166.1"/>
</dbReference>
<evidence type="ECO:0000313" key="7">
    <source>
        <dbReference type="Proteomes" id="UP000000939"/>
    </source>
</evidence>
<dbReference type="InterPro" id="IPR019734">
    <property type="entry name" value="TPR_rpt"/>
</dbReference>
<evidence type="ECO:0000313" key="6">
    <source>
        <dbReference type="EMBL" id="ADG94412.1"/>
    </source>
</evidence>
<organism evidence="6 7">
    <name type="scientific">Arcobacter nitrofigilis (strain ATCC 33309 / DSM 7299 / CCUG 15893 / LMG 7604 / NCTC 12251 / CI)</name>
    <name type="common">Campylobacter nitrofigilis</name>
    <dbReference type="NCBI Taxonomy" id="572480"/>
    <lineage>
        <taxon>Bacteria</taxon>
        <taxon>Pseudomonadati</taxon>
        <taxon>Campylobacterota</taxon>
        <taxon>Epsilonproteobacteria</taxon>
        <taxon>Campylobacterales</taxon>
        <taxon>Arcobacteraceae</taxon>
        <taxon>Arcobacter</taxon>
    </lineage>
</organism>
<evidence type="ECO:0000256" key="5">
    <source>
        <dbReference type="PROSITE-ProRule" id="PRU00339"/>
    </source>
</evidence>
<evidence type="ECO:0000256" key="2">
    <source>
        <dbReference type="ARBA" id="ARBA00012865"/>
    </source>
</evidence>
<dbReference type="EMBL" id="CP001999">
    <property type="protein sequence ID" value="ADG94412.1"/>
    <property type="molecule type" value="Genomic_DNA"/>
</dbReference>
<dbReference type="STRING" id="572480.Arnit_2764"/>
<dbReference type="InterPro" id="IPR006597">
    <property type="entry name" value="Sel1-like"/>
</dbReference>
<dbReference type="GO" id="GO:0008800">
    <property type="term" value="F:beta-lactamase activity"/>
    <property type="evidence" value="ECO:0007669"/>
    <property type="project" value="UniProtKB-EC"/>
</dbReference>
<keyword evidence="4" id="KW-0046">Antibiotic resistance</keyword>
<accession>D5V6Z2</accession>
<comment type="catalytic activity">
    <reaction evidence="1">
        <text>a beta-lactam + H2O = a substituted beta-amino acid</text>
        <dbReference type="Rhea" id="RHEA:20401"/>
        <dbReference type="ChEBI" id="CHEBI:15377"/>
        <dbReference type="ChEBI" id="CHEBI:35627"/>
        <dbReference type="ChEBI" id="CHEBI:140347"/>
        <dbReference type="EC" id="3.5.2.6"/>
    </reaction>
</comment>
<reference evidence="6 7" key="1">
    <citation type="journal article" date="2010" name="Stand. Genomic Sci.">
        <title>Complete genome sequence of Arcobacter nitrofigilis type strain (CI).</title>
        <authorList>
            <person name="Pati A."/>
            <person name="Gronow S."/>
            <person name="Lapidus A."/>
            <person name="Copeland A."/>
            <person name="Glavina Del Rio T."/>
            <person name="Nolan M."/>
            <person name="Lucas S."/>
            <person name="Tice H."/>
            <person name="Cheng J.F."/>
            <person name="Han C."/>
            <person name="Chertkov O."/>
            <person name="Bruce D."/>
            <person name="Tapia R."/>
            <person name="Goodwin L."/>
            <person name="Pitluck S."/>
            <person name="Liolios K."/>
            <person name="Ivanova N."/>
            <person name="Mavromatis K."/>
            <person name="Chen A."/>
            <person name="Palaniappan K."/>
            <person name="Land M."/>
            <person name="Hauser L."/>
            <person name="Chang Y.J."/>
            <person name="Jeffries C.D."/>
            <person name="Detter J.C."/>
            <person name="Rohde M."/>
            <person name="Goker M."/>
            <person name="Bristow J."/>
            <person name="Eisen J.A."/>
            <person name="Markowitz V."/>
            <person name="Hugenholtz P."/>
            <person name="Klenk H.P."/>
            <person name="Kyrpides N.C."/>
        </authorList>
    </citation>
    <scope>NUCLEOTIDE SEQUENCE [LARGE SCALE GENOMIC DNA]</scope>
    <source>
        <strain evidence="7">ATCC 33309 / DSM 7299 / CCUG 15893 / LMG 7604 / NCTC 12251 / CI</strain>
    </source>
</reference>
<dbReference type="PANTHER" id="PTHR11102">
    <property type="entry name" value="SEL-1-LIKE PROTEIN"/>
    <property type="match status" value="1"/>
</dbReference>
<dbReference type="Proteomes" id="UP000000939">
    <property type="component" value="Chromosome"/>
</dbReference>
<dbReference type="PROSITE" id="PS51257">
    <property type="entry name" value="PROKAR_LIPOPROTEIN"/>
    <property type="match status" value="1"/>
</dbReference>
<feature type="repeat" description="TPR" evidence="5">
    <location>
        <begin position="91"/>
        <end position="124"/>
    </location>
</feature>
<sequence length="231" mass="27096" precursor="true">MTKLIKILAILALLIFVTGCEEKPIGEKVVIKSTKDMDPRLKAYPEAVEWYENSDSYPEAAFNLGVLYHTKIKDYEEALFWFKKTYENNYLDALNNIGSVYSDLKDYKEALTWYKKAISKNIIESYYNLAYLYHTKLKDYQNAIKYYKIAIERESSIESSIKNISWLYHENLKDDVTASAYMINLIEYGKTKDRTISFLKEKWNLSDETIKKGYELQLTMPGLPRRYKGGI</sequence>
<keyword evidence="3" id="KW-1015">Disulfide bond</keyword>
<keyword evidence="5" id="KW-0802">TPR repeat</keyword>
<dbReference type="OrthoDB" id="5348889at2"/>
<dbReference type="GO" id="GO:0046677">
    <property type="term" value="P:response to antibiotic"/>
    <property type="evidence" value="ECO:0007669"/>
    <property type="project" value="UniProtKB-KW"/>
</dbReference>
<dbReference type="eggNOG" id="COG0790">
    <property type="taxonomic scope" value="Bacteria"/>
</dbReference>
<dbReference type="KEGG" id="ant:Arnit_2764"/>
<gene>
    <name evidence="6" type="ordered locus">Arnit_2764</name>
</gene>
<dbReference type="AlphaFoldDB" id="D5V6Z2"/>
<dbReference type="SMART" id="SM00671">
    <property type="entry name" value="SEL1"/>
    <property type="match status" value="3"/>
</dbReference>
<dbReference type="InterPro" id="IPR050767">
    <property type="entry name" value="Sel1_AlgK"/>
</dbReference>
<dbReference type="SMART" id="SM00028">
    <property type="entry name" value="TPR"/>
    <property type="match status" value="2"/>
</dbReference>
<proteinExistence type="predicted"/>
<dbReference type="Gene3D" id="1.25.40.10">
    <property type="entry name" value="Tetratricopeptide repeat domain"/>
    <property type="match status" value="1"/>
</dbReference>
<dbReference type="PANTHER" id="PTHR11102:SF160">
    <property type="entry name" value="ERAD-ASSOCIATED E3 UBIQUITIN-PROTEIN LIGASE COMPONENT HRD3"/>
    <property type="match status" value="1"/>
</dbReference>
<evidence type="ECO:0000256" key="4">
    <source>
        <dbReference type="ARBA" id="ARBA00023251"/>
    </source>
</evidence>
<protein>
    <recommendedName>
        <fullName evidence="2">beta-lactamase</fullName>
        <ecNumber evidence="2">3.5.2.6</ecNumber>
    </recommendedName>
</protein>
<dbReference type="PROSITE" id="PS50005">
    <property type="entry name" value="TPR"/>
    <property type="match status" value="1"/>
</dbReference>
<dbReference type="SUPFAM" id="SSF81901">
    <property type="entry name" value="HCP-like"/>
    <property type="match status" value="1"/>
</dbReference>
<dbReference type="Pfam" id="PF08238">
    <property type="entry name" value="Sel1"/>
    <property type="match status" value="1"/>
</dbReference>
<evidence type="ECO:0000256" key="3">
    <source>
        <dbReference type="ARBA" id="ARBA00023157"/>
    </source>
</evidence>
<name>D5V6Z2_ARCNC</name>
<dbReference type="Pfam" id="PF13181">
    <property type="entry name" value="TPR_8"/>
    <property type="match status" value="1"/>
</dbReference>
<dbReference type="EC" id="3.5.2.6" evidence="2"/>
<dbReference type="InterPro" id="IPR011990">
    <property type="entry name" value="TPR-like_helical_dom_sf"/>
</dbReference>
<dbReference type="HOGENOM" id="CLU_1197797_0_0_7"/>
<keyword evidence="7" id="KW-1185">Reference proteome</keyword>
<evidence type="ECO:0000256" key="1">
    <source>
        <dbReference type="ARBA" id="ARBA00001526"/>
    </source>
</evidence>